<dbReference type="PROSITE" id="PS51379">
    <property type="entry name" value="4FE4S_FER_2"/>
    <property type="match status" value="2"/>
</dbReference>
<keyword evidence="10" id="KW-1185">Reference proteome</keyword>
<evidence type="ECO:0000259" key="8">
    <source>
        <dbReference type="PROSITE" id="PS51379"/>
    </source>
</evidence>
<dbReference type="Gene3D" id="3.30.70.20">
    <property type="match status" value="1"/>
</dbReference>
<evidence type="ECO:0000256" key="7">
    <source>
        <dbReference type="ARBA" id="ARBA00023014"/>
    </source>
</evidence>
<dbReference type="GO" id="GO:0046872">
    <property type="term" value="F:metal ion binding"/>
    <property type="evidence" value="ECO:0007669"/>
    <property type="project" value="UniProtKB-KW"/>
</dbReference>
<sequence length="382" mass="42374">MKTVAISKANDYKYENVRAAIEDSIDHLGGLSKYIKKGQRVLLKLNLLMKKRPEEAVTTHPVFVKALGDILVEYGCEVILGDSPAGPYTIRQLEGVYRACGIEEIAIEGGFILNKDVEVVERDFPDGMAIKKINLIKIVEDVDVVISVSKLKTHGMAVFTGAVKNMFGVIPGLQKIDYHFKMPDVYQFCNMLVDVCSYVKPTLSFMDGIIGMEGEGPSAGDPRKVGLVLASESPYHLDAIAAKIIGLAASKVPTIKNSIERGLIKENLEDCLVKGLSLEECNVKEFNVPSMNSIHFIKGRVPAFLEKILMNALQPKPLFLHQDCIGCKDCQVSCPPDAIIMKDNKPYVDLKKCIRCFCCQELCPKKAVAIKRRKLINRILRM</sequence>
<organism evidence="9 10">
    <name type="scientific">Alkaliphilus pronyensis</name>
    <dbReference type="NCBI Taxonomy" id="1482732"/>
    <lineage>
        <taxon>Bacteria</taxon>
        <taxon>Bacillati</taxon>
        <taxon>Bacillota</taxon>
        <taxon>Clostridia</taxon>
        <taxon>Peptostreptococcales</taxon>
        <taxon>Natronincolaceae</taxon>
        <taxon>Alkaliphilus</taxon>
    </lineage>
</organism>
<dbReference type="InterPro" id="IPR007160">
    <property type="entry name" value="DUF362"/>
</dbReference>
<comment type="caution">
    <text evidence="9">The sequence shown here is derived from an EMBL/GenBank/DDBJ whole genome shotgun (WGS) entry which is preliminary data.</text>
</comment>
<evidence type="ECO:0000256" key="6">
    <source>
        <dbReference type="ARBA" id="ARBA00023004"/>
    </source>
</evidence>
<dbReference type="AlphaFoldDB" id="A0A6I0F6J3"/>
<dbReference type="PANTHER" id="PTHR24960">
    <property type="entry name" value="PHOTOSYSTEM I IRON-SULFUR CENTER-RELATED"/>
    <property type="match status" value="1"/>
</dbReference>
<feature type="domain" description="4Fe-4S ferredoxin-type" evidence="8">
    <location>
        <begin position="345"/>
        <end position="373"/>
    </location>
</feature>
<evidence type="ECO:0000313" key="10">
    <source>
        <dbReference type="Proteomes" id="UP000432715"/>
    </source>
</evidence>
<evidence type="ECO:0000256" key="1">
    <source>
        <dbReference type="ARBA" id="ARBA00001966"/>
    </source>
</evidence>
<dbReference type="PANTHER" id="PTHR24960:SF79">
    <property type="entry name" value="PHOTOSYSTEM I IRON-SULFUR CENTER"/>
    <property type="match status" value="1"/>
</dbReference>
<dbReference type="InterPro" id="IPR050157">
    <property type="entry name" value="PSI_iron-sulfur_center"/>
</dbReference>
<proteinExistence type="predicted"/>
<keyword evidence="5" id="KW-0479">Metal-binding</keyword>
<accession>A0A6I0F6J3</accession>
<feature type="domain" description="4Fe-4S ferredoxin-type" evidence="8">
    <location>
        <begin position="315"/>
        <end position="344"/>
    </location>
</feature>
<dbReference type="Pfam" id="PF04015">
    <property type="entry name" value="DUF362"/>
    <property type="match status" value="1"/>
</dbReference>
<dbReference type="InterPro" id="IPR017896">
    <property type="entry name" value="4Fe4S_Fe-S-bd"/>
</dbReference>
<keyword evidence="6" id="KW-0408">Iron</keyword>
<evidence type="ECO:0000256" key="4">
    <source>
        <dbReference type="ARBA" id="ARBA00022485"/>
    </source>
</evidence>
<dbReference type="Proteomes" id="UP000432715">
    <property type="component" value="Unassembled WGS sequence"/>
</dbReference>
<evidence type="ECO:0000313" key="9">
    <source>
        <dbReference type="EMBL" id="KAB3532904.1"/>
    </source>
</evidence>
<dbReference type="InterPro" id="IPR017900">
    <property type="entry name" value="4Fe4S_Fe_S_CS"/>
</dbReference>
<evidence type="ECO:0000256" key="2">
    <source>
        <dbReference type="ARBA" id="ARBA00003532"/>
    </source>
</evidence>
<dbReference type="Pfam" id="PF13237">
    <property type="entry name" value="Fer4_10"/>
    <property type="match status" value="1"/>
</dbReference>
<dbReference type="RefSeq" id="WP_151861699.1">
    <property type="nucleotide sequence ID" value="NZ_WBZC01000044.1"/>
</dbReference>
<dbReference type="SUPFAM" id="SSF54862">
    <property type="entry name" value="4Fe-4S ferredoxins"/>
    <property type="match status" value="1"/>
</dbReference>
<name>A0A6I0F6J3_9FIRM</name>
<comment type="function">
    <text evidence="2">Ferredoxins are iron-sulfur proteins that transfer electrons in a wide variety of metabolic reactions.</text>
</comment>
<evidence type="ECO:0000256" key="5">
    <source>
        <dbReference type="ARBA" id="ARBA00022723"/>
    </source>
</evidence>
<comment type="cofactor">
    <cofactor evidence="1">
        <name>[4Fe-4S] cluster</name>
        <dbReference type="ChEBI" id="CHEBI:49883"/>
    </cofactor>
</comment>
<reference evidence="9 10" key="1">
    <citation type="submission" date="2019-10" db="EMBL/GenBank/DDBJ databases">
        <title>Alkaliphilus serpentinus sp. nov. and Alkaliphilus pronyensis sp. nov., two novel anaerobic alkaliphilic species isolated from the serpentinized-hosted hydrothermal field of the Prony Bay (New Caledonia).</title>
        <authorList>
            <person name="Postec A."/>
        </authorList>
    </citation>
    <scope>NUCLEOTIDE SEQUENCE [LARGE SCALE GENOMIC DNA]</scope>
    <source>
        <strain evidence="9 10">LacV</strain>
    </source>
</reference>
<dbReference type="GO" id="GO:0051539">
    <property type="term" value="F:4 iron, 4 sulfur cluster binding"/>
    <property type="evidence" value="ECO:0007669"/>
    <property type="project" value="UniProtKB-KW"/>
</dbReference>
<keyword evidence="7" id="KW-0411">Iron-sulfur</keyword>
<gene>
    <name evidence="9" type="ORF">F8154_11180</name>
</gene>
<keyword evidence="4" id="KW-0004">4Fe-4S</keyword>
<dbReference type="OrthoDB" id="9807879at2"/>
<dbReference type="EMBL" id="WBZC01000044">
    <property type="protein sequence ID" value="KAB3532904.1"/>
    <property type="molecule type" value="Genomic_DNA"/>
</dbReference>
<dbReference type="PROSITE" id="PS00198">
    <property type="entry name" value="4FE4S_FER_1"/>
    <property type="match status" value="2"/>
</dbReference>
<protein>
    <recommendedName>
        <fullName evidence="3">Ferredoxin</fullName>
    </recommendedName>
</protein>
<evidence type="ECO:0000256" key="3">
    <source>
        <dbReference type="ARBA" id="ARBA00013529"/>
    </source>
</evidence>